<dbReference type="Proteomes" id="UP000054107">
    <property type="component" value="Unassembled WGS sequence"/>
</dbReference>
<proteinExistence type="predicted"/>
<organism evidence="1 2">
    <name type="scientific">Parasitella parasitica</name>
    <dbReference type="NCBI Taxonomy" id="35722"/>
    <lineage>
        <taxon>Eukaryota</taxon>
        <taxon>Fungi</taxon>
        <taxon>Fungi incertae sedis</taxon>
        <taxon>Mucoromycota</taxon>
        <taxon>Mucoromycotina</taxon>
        <taxon>Mucoromycetes</taxon>
        <taxon>Mucorales</taxon>
        <taxon>Mucorineae</taxon>
        <taxon>Mucoraceae</taxon>
        <taxon>Parasitella</taxon>
    </lineage>
</organism>
<name>A0A0B7MYQ0_9FUNG</name>
<protein>
    <submittedName>
        <fullName evidence="1">Uncharacterized protein</fullName>
    </submittedName>
</protein>
<dbReference type="AlphaFoldDB" id="A0A0B7MYQ0"/>
<keyword evidence="2" id="KW-1185">Reference proteome</keyword>
<gene>
    <name evidence="1" type="primary">PARPA_01557.1 scaffold 1359</name>
</gene>
<accession>A0A0B7MYQ0</accession>
<sequence>MIRKEFFEIYFDNLNRTQISFNFAVRLKNGCRRAMNSDQHGSIACPLLFNARHPCFTWIAIFQSRFHLDSHVSVGFRNHLAVHGLCISLPADQKIIHPSNSSGGNSSDDLVESGKLSAHDITVPARSVLDYESTILATCDALTETEETKVDKQSIARLGRWTPITLSAPARQYHFLASPTTASVIMEDPDTGMWYMPLRVPPSHSFEAIDGDILVQAAL</sequence>
<evidence type="ECO:0000313" key="2">
    <source>
        <dbReference type="Proteomes" id="UP000054107"/>
    </source>
</evidence>
<evidence type="ECO:0000313" key="1">
    <source>
        <dbReference type="EMBL" id="CEP08248.1"/>
    </source>
</evidence>
<reference evidence="1 2" key="1">
    <citation type="submission" date="2014-09" db="EMBL/GenBank/DDBJ databases">
        <authorList>
            <person name="Ellenberger Sabrina"/>
        </authorList>
    </citation>
    <scope>NUCLEOTIDE SEQUENCE [LARGE SCALE GENOMIC DNA]</scope>
    <source>
        <strain evidence="1 2">CBS 412.66</strain>
    </source>
</reference>
<dbReference type="STRING" id="35722.A0A0B7MYQ0"/>
<dbReference type="OrthoDB" id="2208712at2759"/>
<dbReference type="EMBL" id="LN719426">
    <property type="protein sequence ID" value="CEP08248.1"/>
    <property type="molecule type" value="Genomic_DNA"/>
</dbReference>